<evidence type="ECO:0000313" key="8">
    <source>
        <dbReference type="Proteomes" id="UP000245474"/>
    </source>
</evidence>
<feature type="transmembrane region" description="Helical" evidence="6">
    <location>
        <begin position="100"/>
        <end position="121"/>
    </location>
</feature>
<comment type="caution">
    <text evidence="7">The sequence shown here is derived from an EMBL/GenBank/DDBJ whole genome shotgun (WGS) entry which is preliminary data.</text>
</comment>
<keyword evidence="3 6" id="KW-0812">Transmembrane</keyword>
<dbReference type="Proteomes" id="UP000245474">
    <property type="component" value="Unassembled WGS sequence"/>
</dbReference>
<keyword evidence="8" id="KW-1185">Reference proteome</keyword>
<dbReference type="GO" id="GO:0033013">
    <property type="term" value="P:tetrapyrrole metabolic process"/>
    <property type="evidence" value="ECO:0007669"/>
    <property type="project" value="UniProtKB-ARBA"/>
</dbReference>
<dbReference type="PANTHER" id="PTHR10057">
    <property type="entry name" value="PERIPHERAL-TYPE BENZODIAZEPINE RECEPTOR"/>
    <property type="match status" value="1"/>
</dbReference>
<feature type="transmembrane region" description="Helical" evidence="6">
    <location>
        <begin position="72"/>
        <end position="94"/>
    </location>
</feature>
<reference evidence="7 8" key="1">
    <citation type="submission" date="2018-05" db="EMBL/GenBank/DDBJ databases">
        <title>Spiribacter halobius sp. nov., a moderately halophilic bacterium isolated from marine solar saltern.</title>
        <authorList>
            <person name="Zheng W.-S."/>
            <person name="Lu D.-C."/>
            <person name="Du Z.-J."/>
        </authorList>
    </citation>
    <scope>NUCLEOTIDE SEQUENCE [LARGE SCALE GENOMIC DNA]</scope>
    <source>
        <strain evidence="7 8">E85</strain>
    </source>
</reference>
<dbReference type="InterPro" id="IPR038330">
    <property type="entry name" value="TspO/MBR-related_sf"/>
</dbReference>
<dbReference type="InterPro" id="IPR004307">
    <property type="entry name" value="TspO_MBR"/>
</dbReference>
<dbReference type="CDD" id="cd15904">
    <property type="entry name" value="TSPO_MBR"/>
    <property type="match status" value="1"/>
</dbReference>
<comment type="similarity">
    <text evidence="2">Belongs to the TspO/BZRP family.</text>
</comment>
<gene>
    <name evidence="7" type="ORF">DEM34_06335</name>
</gene>
<dbReference type="PANTHER" id="PTHR10057:SF0">
    <property type="entry name" value="TRANSLOCATOR PROTEIN"/>
    <property type="match status" value="1"/>
</dbReference>
<dbReference type="Gene3D" id="1.20.1260.100">
    <property type="entry name" value="TspO/MBR protein"/>
    <property type="match status" value="1"/>
</dbReference>
<dbReference type="RefSeq" id="WP_109677379.1">
    <property type="nucleotide sequence ID" value="NZ_CP086615.1"/>
</dbReference>
<evidence type="ECO:0000256" key="5">
    <source>
        <dbReference type="ARBA" id="ARBA00023136"/>
    </source>
</evidence>
<evidence type="ECO:0000256" key="2">
    <source>
        <dbReference type="ARBA" id="ARBA00007524"/>
    </source>
</evidence>
<dbReference type="NCBIfam" id="NF047825">
    <property type="entry name" value="T-richsensTspOAlph"/>
    <property type="match status" value="1"/>
</dbReference>
<sequence length="166" mass="18078">MTWITLLTFVAACAAAGSTGSLFPPGSWYRRLDKPAWTPPDWLFPVAWTLLYLGMAVAAWRVAYSGSALIPLALALWACQIALNAIWTPIFFGLRRLGGGLAVLALLWLAVLATTVTFFAVEPLAGWLLVPYVVWVSYAGVLNCSVWQRNPDERPLVPSEASPATE</sequence>
<evidence type="ECO:0000313" key="7">
    <source>
        <dbReference type="EMBL" id="PWG64115.1"/>
    </source>
</evidence>
<dbReference type="PIRSF" id="PIRSF005859">
    <property type="entry name" value="PBR"/>
    <property type="match status" value="1"/>
</dbReference>
<evidence type="ECO:0000256" key="6">
    <source>
        <dbReference type="SAM" id="Phobius"/>
    </source>
</evidence>
<accession>A0A2U2N4F2</accession>
<dbReference type="AlphaFoldDB" id="A0A2U2N4F2"/>
<dbReference type="EMBL" id="QFFI01000007">
    <property type="protein sequence ID" value="PWG64115.1"/>
    <property type="molecule type" value="Genomic_DNA"/>
</dbReference>
<evidence type="ECO:0000256" key="3">
    <source>
        <dbReference type="ARBA" id="ARBA00022692"/>
    </source>
</evidence>
<dbReference type="FunFam" id="1.20.1260.100:FF:000001">
    <property type="entry name" value="translocator protein 2"/>
    <property type="match status" value="1"/>
</dbReference>
<protein>
    <submittedName>
        <fullName evidence="7">Sensory protein TspO</fullName>
    </submittedName>
</protein>
<evidence type="ECO:0000256" key="4">
    <source>
        <dbReference type="ARBA" id="ARBA00022989"/>
    </source>
</evidence>
<keyword evidence="4 6" id="KW-1133">Transmembrane helix</keyword>
<dbReference type="GO" id="GO:0016020">
    <property type="term" value="C:membrane"/>
    <property type="evidence" value="ECO:0007669"/>
    <property type="project" value="UniProtKB-SubCell"/>
</dbReference>
<evidence type="ECO:0000256" key="1">
    <source>
        <dbReference type="ARBA" id="ARBA00004141"/>
    </source>
</evidence>
<proteinExistence type="inferred from homology"/>
<feature type="transmembrane region" description="Helical" evidence="6">
    <location>
        <begin position="42"/>
        <end position="60"/>
    </location>
</feature>
<dbReference type="Pfam" id="PF03073">
    <property type="entry name" value="TspO_MBR"/>
    <property type="match status" value="1"/>
</dbReference>
<feature type="transmembrane region" description="Helical" evidence="6">
    <location>
        <begin position="128"/>
        <end position="148"/>
    </location>
</feature>
<dbReference type="OrthoDB" id="9795496at2"/>
<name>A0A2U2N4F2_9GAMM</name>
<keyword evidence="5 6" id="KW-0472">Membrane</keyword>
<comment type="subcellular location">
    <subcellularLocation>
        <location evidence="1">Membrane</location>
        <topology evidence="1">Multi-pass membrane protein</topology>
    </subcellularLocation>
</comment>
<organism evidence="7 8">
    <name type="scientific">Sediminicurvatus halobius</name>
    <dbReference type="NCBI Taxonomy" id="2182432"/>
    <lineage>
        <taxon>Bacteria</taxon>
        <taxon>Pseudomonadati</taxon>
        <taxon>Pseudomonadota</taxon>
        <taxon>Gammaproteobacteria</taxon>
        <taxon>Chromatiales</taxon>
        <taxon>Ectothiorhodospiraceae</taxon>
        <taxon>Sediminicurvatus</taxon>
    </lineage>
</organism>